<sequence length="38" mass="4296">MRTNRIGLAANDLGSILYMSEESTALRYDNLFILFDGN</sequence>
<gene>
    <name evidence="1" type="ORF">vBSenI1_19</name>
</gene>
<organism evidence="1 2">
    <name type="scientific">Salmonella phage vB_Sen_I1</name>
    <dbReference type="NCBI Taxonomy" id="2723910"/>
    <lineage>
        <taxon>Viruses</taxon>
        <taxon>Duplodnaviria</taxon>
        <taxon>Heunggongvirae</taxon>
        <taxon>Uroviricota</taxon>
        <taxon>Caudoviricetes</taxon>
        <taxon>Demerecviridae</taxon>
        <taxon>Markadamsvirinae</taxon>
        <taxon>Tequintavirus</taxon>
        <taxon>Tequintavirus tvI1</taxon>
    </lineage>
</organism>
<proteinExistence type="predicted"/>
<evidence type="ECO:0000313" key="1">
    <source>
        <dbReference type="EMBL" id="QJA17780.1"/>
    </source>
</evidence>
<accession>A0A7L5CH41</accession>
<dbReference type="Proteomes" id="UP000516571">
    <property type="component" value="Segment"/>
</dbReference>
<reference evidence="1 2" key="1">
    <citation type="submission" date="2020-03" db="EMBL/GenBank/DDBJ databases">
        <authorList>
            <person name="Grabski M.Z."/>
        </authorList>
    </citation>
    <scope>NUCLEOTIDE SEQUENCE [LARGE SCALE GENOMIC DNA]</scope>
    <source>
        <strain evidence="2">vB_Sen_I1</strain>
    </source>
</reference>
<keyword evidence="2" id="KW-1185">Reference proteome</keyword>
<dbReference type="EMBL" id="MT233524">
    <property type="protein sequence ID" value="QJA17780.1"/>
    <property type="molecule type" value="Genomic_DNA"/>
</dbReference>
<protein>
    <submittedName>
        <fullName evidence="1">Uncharacterized protein</fullName>
    </submittedName>
</protein>
<name>A0A7L5CH41_9CAUD</name>
<evidence type="ECO:0000313" key="2">
    <source>
        <dbReference type="Proteomes" id="UP000516571"/>
    </source>
</evidence>